<dbReference type="InterPro" id="IPR050059">
    <property type="entry name" value="ATP_synthase_B_chain"/>
</dbReference>
<protein>
    <recommendedName>
        <fullName evidence="14">ATP synthase subunit b</fullName>
    </recommendedName>
    <alternativeName>
        <fullName evidence="14">ATP synthase F(0) sector subunit b</fullName>
    </alternativeName>
    <alternativeName>
        <fullName evidence="14">ATPase subunit I</fullName>
    </alternativeName>
    <alternativeName>
        <fullName evidence="14">F-type ATPase subunit b</fullName>
        <shortName evidence="14">F-ATPase subunit b</shortName>
    </alternativeName>
</protein>
<sequence length="192" mass="20667">MFAAILAAEGAKEHNPIIPLWQEIVVGSVAFAILCFMLMKFVFPRMEQTFQARVDAIEGGIKRAEAAQAEANQLLEQYRAQLAEARTDAAKIRDDARADAEGIRSDVLAKAREESDRIIAAGKDQLAAERATIVRELRTEVGTIAVDLASRIVGESLADEARRKGTVERFLADLETVGAGNGSANGSAVRAS</sequence>
<keyword evidence="9 14" id="KW-0406">Ion transport</keyword>
<accession>A0ABW1KN61</accession>
<gene>
    <name evidence="14" type="primary">atpF</name>
    <name evidence="17" type="ORF">ACFP2T_39670</name>
</gene>
<proteinExistence type="inferred from homology"/>
<keyword evidence="16" id="KW-0175">Coiled coil</keyword>
<dbReference type="Gene3D" id="1.20.5.620">
    <property type="entry name" value="F1F0 ATP synthase subunit B, membrane domain"/>
    <property type="match status" value="1"/>
</dbReference>
<reference evidence="18" key="1">
    <citation type="journal article" date="2019" name="Int. J. Syst. Evol. Microbiol.">
        <title>The Global Catalogue of Microorganisms (GCM) 10K type strain sequencing project: providing services to taxonomists for standard genome sequencing and annotation.</title>
        <authorList>
            <consortium name="The Broad Institute Genomics Platform"/>
            <consortium name="The Broad Institute Genome Sequencing Center for Infectious Disease"/>
            <person name="Wu L."/>
            <person name="Ma J."/>
        </authorList>
    </citation>
    <scope>NUCLEOTIDE SEQUENCE [LARGE SCALE GENOMIC DNA]</scope>
    <source>
        <strain evidence="18">ZS-35-S2</strain>
    </source>
</reference>
<evidence type="ECO:0000256" key="1">
    <source>
        <dbReference type="ARBA" id="ARBA00004162"/>
    </source>
</evidence>
<evidence type="ECO:0000256" key="9">
    <source>
        <dbReference type="ARBA" id="ARBA00023065"/>
    </source>
</evidence>
<comment type="function">
    <text evidence="12 14">F(1)F(0) ATP synthase produces ATP from ADP in the presence of a proton or sodium gradient. F-type ATPases consist of two structural domains, F(1) containing the extramembraneous catalytic core and F(0) containing the membrane proton channel, linked together by a central stalk and a peripheral stalk. During catalysis, ATP synthesis in the catalytic domain of F(1) is coupled via a rotary mechanism of the central stalk subunits to proton translocation.</text>
</comment>
<dbReference type="HAMAP" id="MF_01398">
    <property type="entry name" value="ATP_synth_b_bprime"/>
    <property type="match status" value="1"/>
</dbReference>
<comment type="subunit">
    <text evidence="13 14">F-type ATPases have 2 components, F(1) - the catalytic core - and F(0) - the membrane proton channel. F(1) has five subunits: alpha(3), beta(3), gamma(1), delta(1), epsilon(1). F(0) has three main subunits: a(1), b(2) and c(10-14). The alpha and beta chains form an alternating ring which encloses part of the gamma chain. F(1) is attached to F(0) by a central stalk formed by the gamma and epsilon chains, while a peripheral stalk is formed by the delta and b chains.</text>
</comment>
<comment type="similarity">
    <text evidence="2 14 15">Belongs to the ATPase B chain family.</text>
</comment>
<dbReference type="InterPro" id="IPR002146">
    <property type="entry name" value="ATP_synth_b/b'su_bac/chlpt"/>
</dbReference>
<keyword evidence="8 14" id="KW-1133">Transmembrane helix</keyword>
<keyword evidence="18" id="KW-1185">Reference proteome</keyword>
<keyword evidence="4 14" id="KW-1003">Cell membrane</keyword>
<keyword evidence="5 14" id="KW-0138">CF(0)</keyword>
<evidence type="ECO:0000256" key="7">
    <source>
        <dbReference type="ARBA" id="ARBA00022781"/>
    </source>
</evidence>
<name>A0ABW1KN61_9ACTN</name>
<comment type="function">
    <text evidence="14">Component of the F(0) channel, it forms part of the peripheral stalk, linking F(1) to F(0).</text>
</comment>
<keyword evidence="6 14" id="KW-0812">Transmembrane</keyword>
<dbReference type="PANTHER" id="PTHR33445:SF1">
    <property type="entry name" value="ATP SYNTHASE SUBUNIT B"/>
    <property type="match status" value="1"/>
</dbReference>
<dbReference type="InterPro" id="IPR028987">
    <property type="entry name" value="ATP_synth_B-like_membr_sf"/>
</dbReference>
<keyword evidence="11 14" id="KW-0066">ATP synthesis</keyword>
<dbReference type="NCBIfam" id="TIGR01144">
    <property type="entry name" value="ATP_synt_b"/>
    <property type="match status" value="1"/>
</dbReference>
<evidence type="ECO:0000256" key="12">
    <source>
        <dbReference type="ARBA" id="ARBA00025198"/>
    </source>
</evidence>
<evidence type="ECO:0000256" key="4">
    <source>
        <dbReference type="ARBA" id="ARBA00022475"/>
    </source>
</evidence>
<evidence type="ECO:0000256" key="16">
    <source>
        <dbReference type="SAM" id="Coils"/>
    </source>
</evidence>
<evidence type="ECO:0000256" key="3">
    <source>
        <dbReference type="ARBA" id="ARBA00022448"/>
    </source>
</evidence>
<evidence type="ECO:0000256" key="6">
    <source>
        <dbReference type="ARBA" id="ARBA00022692"/>
    </source>
</evidence>
<dbReference type="InterPro" id="IPR005864">
    <property type="entry name" value="ATP_synth_F0_bsu_bac"/>
</dbReference>
<evidence type="ECO:0000256" key="5">
    <source>
        <dbReference type="ARBA" id="ARBA00022547"/>
    </source>
</evidence>
<keyword evidence="3 14" id="KW-0813">Transport</keyword>
<evidence type="ECO:0000313" key="18">
    <source>
        <dbReference type="Proteomes" id="UP001596203"/>
    </source>
</evidence>
<evidence type="ECO:0000256" key="14">
    <source>
        <dbReference type="HAMAP-Rule" id="MF_01398"/>
    </source>
</evidence>
<organism evidence="17 18">
    <name type="scientific">Plantactinospora solaniradicis</name>
    <dbReference type="NCBI Taxonomy" id="1723736"/>
    <lineage>
        <taxon>Bacteria</taxon>
        <taxon>Bacillati</taxon>
        <taxon>Actinomycetota</taxon>
        <taxon>Actinomycetes</taxon>
        <taxon>Micromonosporales</taxon>
        <taxon>Micromonosporaceae</taxon>
        <taxon>Plantactinospora</taxon>
    </lineage>
</organism>
<evidence type="ECO:0000313" key="17">
    <source>
        <dbReference type="EMBL" id="MFC6022264.1"/>
    </source>
</evidence>
<dbReference type="CDD" id="cd06503">
    <property type="entry name" value="ATP-synt_Fo_b"/>
    <property type="match status" value="1"/>
</dbReference>
<dbReference type="NCBIfam" id="NF004412">
    <property type="entry name" value="PRK05759.1-3"/>
    <property type="match status" value="1"/>
</dbReference>
<keyword evidence="10 14" id="KW-0472">Membrane</keyword>
<evidence type="ECO:0000256" key="11">
    <source>
        <dbReference type="ARBA" id="ARBA00023310"/>
    </source>
</evidence>
<evidence type="ECO:0000256" key="10">
    <source>
        <dbReference type="ARBA" id="ARBA00023136"/>
    </source>
</evidence>
<keyword evidence="7 14" id="KW-0375">Hydrogen ion transport</keyword>
<evidence type="ECO:0000256" key="15">
    <source>
        <dbReference type="RuleBase" id="RU003848"/>
    </source>
</evidence>
<dbReference type="RefSeq" id="WP_377431655.1">
    <property type="nucleotide sequence ID" value="NZ_JBHSPR010000060.1"/>
</dbReference>
<evidence type="ECO:0000256" key="8">
    <source>
        <dbReference type="ARBA" id="ARBA00022989"/>
    </source>
</evidence>
<dbReference type="Proteomes" id="UP001596203">
    <property type="component" value="Unassembled WGS sequence"/>
</dbReference>
<feature type="transmembrane region" description="Helical" evidence="14">
    <location>
        <begin position="24"/>
        <end position="43"/>
    </location>
</feature>
<evidence type="ECO:0000256" key="2">
    <source>
        <dbReference type="ARBA" id="ARBA00005513"/>
    </source>
</evidence>
<feature type="coiled-coil region" evidence="16">
    <location>
        <begin position="57"/>
        <end position="95"/>
    </location>
</feature>
<dbReference type="PANTHER" id="PTHR33445">
    <property type="entry name" value="ATP SYNTHASE SUBUNIT B', CHLOROPLASTIC"/>
    <property type="match status" value="1"/>
</dbReference>
<dbReference type="EMBL" id="JBHSPR010000060">
    <property type="protein sequence ID" value="MFC6022264.1"/>
    <property type="molecule type" value="Genomic_DNA"/>
</dbReference>
<comment type="subcellular location">
    <subcellularLocation>
        <location evidence="1 14">Cell membrane</location>
        <topology evidence="1 14">Single-pass membrane protein</topology>
    </subcellularLocation>
</comment>
<comment type="caution">
    <text evidence="17">The sequence shown here is derived from an EMBL/GenBank/DDBJ whole genome shotgun (WGS) entry which is preliminary data.</text>
</comment>
<evidence type="ECO:0000256" key="13">
    <source>
        <dbReference type="ARBA" id="ARBA00025830"/>
    </source>
</evidence>
<dbReference type="Pfam" id="PF00430">
    <property type="entry name" value="ATP-synt_B"/>
    <property type="match status" value="1"/>
</dbReference>
<dbReference type="SUPFAM" id="SSF81573">
    <property type="entry name" value="F1F0 ATP synthase subunit B, membrane domain"/>
    <property type="match status" value="1"/>
</dbReference>